<dbReference type="RefSeq" id="WP_189265865.1">
    <property type="nucleotide sequence ID" value="NZ_BMML01000014.1"/>
</dbReference>
<evidence type="ECO:0000313" key="3">
    <source>
        <dbReference type="EMBL" id="GGN25136.1"/>
    </source>
</evidence>
<dbReference type="EMBL" id="BMML01000014">
    <property type="protein sequence ID" value="GGN25136.1"/>
    <property type="molecule type" value="Genomic_DNA"/>
</dbReference>
<accession>A0A917XH57</accession>
<dbReference type="Proteomes" id="UP000653411">
    <property type="component" value="Unassembled WGS sequence"/>
</dbReference>
<name>A0A917XH57_9ACTN</name>
<keyword evidence="1" id="KW-0732">Signal</keyword>
<reference evidence="3" key="2">
    <citation type="submission" date="2020-09" db="EMBL/GenBank/DDBJ databases">
        <authorList>
            <person name="Sun Q."/>
            <person name="Zhou Y."/>
        </authorList>
    </citation>
    <scope>NUCLEOTIDE SEQUENCE</scope>
    <source>
        <strain evidence="3">CGMCC 4.7110</strain>
    </source>
</reference>
<dbReference type="InterPro" id="IPR024370">
    <property type="entry name" value="PBP_domain"/>
</dbReference>
<feature type="domain" description="PBP" evidence="2">
    <location>
        <begin position="33"/>
        <end position="220"/>
    </location>
</feature>
<dbReference type="SUPFAM" id="SSF53850">
    <property type="entry name" value="Periplasmic binding protein-like II"/>
    <property type="match status" value="1"/>
</dbReference>
<sequence>MNVKSRVRIGAAVGTAALGLGALAAPAAHADPSSATDYRQLAGVGSDTTQDVMNALGNAITNSNGKVIASWNATGAGPITTKATGSCTITRPDGSGAGITALNTALDGSTGCVDFARSSRGPNNTTTTDLTFIPYAKDAVSWVKQDGSALPDDLTTAQLKAIYECTLTSLNGVTITPILPQSASGTRAFFLSSIGVTTPGSCVTSDSTVQENDGSIVDSAGDVFPYSVAQYTAQETSVVDDRRGDAVLGSVNGQVPRNEDDLSLNLSFPYLRNVYNVVPTAKLSDSLIASTFVGTGSKVCTNTGTITDYGFGTLGSDCGSTTLKGES</sequence>
<evidence type="ECO:0000313" key="4">
    <source>
        <dbReference type="Proteomes" id="UP000653411"/>
    </source>
</evidence>
<feature type="signal peptide" evidence="1">
    <location>
        <begin position="1"/>
        <end position="30"/>
    </location>
</feature>
<protein>
    <recommendedName>
        <fullName evidence="2">PBP domain-containing protein</fullName>
    </recommendedName>
</protein>
<keyword evidence="4" id="KW-1185">Reference proteome</keyword>
<dbReference type="Pfam" id="PF12849">
    <property type="entry name" value="PBP_like_2"/>
    <property type="match status" value="1"/>
</dbReference>
<proteinExistence type="predicted"/>
<dbReference type="AlphaFoldDB" id="A0A917XH57"/>
<organism evidence="3 4">
    <name type="scientific">Streptomyces fuscichromogenes</name>
    <dbReference type="NCBI Taxonomy" id="1324013"/>
    <lineage>
        <taxon>Bacteria</taxon>
        <taxon>Bacillati</taxon>
        <taxon>Actinomycetota</taxon>
        <taxon>Actinomycetes</taxon>
        <taxon>Kitasatosporales</taxon>
        <taxon>Streptomycetaceae</taxon>
        <taxon>Streptomyces</taxon>
    </lineage>
</organism>
<gene>
    <name evidence="3" type="ORF">GCM10011578_058850</name>
</gene>
<evidence type="ECO:0000259" key="2">
    <source>
        <dbReference type="Pfam" id="PF12849"/>
    </source>
</evidence>
<feature type="chain" id="PRO_5037069075" description="PBP domain-containing protein" evidence="1">
    <location>
        <begin position="31"/>
        <end position="327"/>
    </location>
</feature>
<reference evidence="3" key="1">
    <citation type="journal article" date="2014" name="Int. J. Syst. Evol. Microbiol.">
        <title>Complete genome sequence of Corynebacterium casei LMG S-19264T (=DSM 44701T), isolated from a smear-ripened cheese.</title>
        <authorList>
            <consortium name="US DOE Joint Genome Institute (JGI-PGF)"/>
            <person name="Walter F."/>
            <person name="Albersmeier A."/>
            <person name="Kalinowski J."/>
            <person name="Ruckert C."/>
        </authorList>
    </citation>
    <scope>NUCLEOTIDE SEQUENCE</scope>
    <source>
        <strain evidence="3">CGMCC 4.7110</strain>
    </source>
</reference>
<dbReference type="Gene3D" id="3.40.190.10">
    <property type="entry name" value="Periplasmic binding protein-like II"/>
    <property type="match status" value="1"/>
</dbReference>
<evidence type="ECO:0000256" key="1">
    <source>
        <dbReference type="SAM" id="SignalP"/>
    </source>
</evidence>
<comment type="caution">
    <text evidence="3">The sequence shown here is derived from an EMBL/GenBank/DDBJ whole genome shotgun (WGS) entry which is preliminary data.</text>
</comment>